<reference evidence="1" key="1">
    <citation type="submission" date="2021-03" db="EMBL/GenBank/DDBJ databases">
        <title>Draft genome sequence of rust myrtle Austropuccinia psidii MF-1, a brazilian biotype.</title>
        <authorList>
            <person name="Quecine M.C."/>
            <person name="Pachon D.M.R."/>
            <person name="Bonatelli M.L."/>
            <person name="Correr F.H."/>
            <person name="Franceschini L.M."/>
            <person name="Leite T.F."/>
            <person name="Margarido G.R.A."/>
            <person name="Almeida C.A."/>
            <person name="Ferrarezi J.A."/>
            <person name="Labate C.A."/>
        </authorList>
    </citation>
    <scope>NUCLEOTIDE SEQUENCE</scope>
    <source>
        <strain evidence="1">MF-1</strain>
    </source>
</reference>
<proteinExistence type="predicted"/>
<name>A0A9Q3KBH9_9BASI</name>
<dbReference type="AlphaFoldDB" id="A0A9Q3KBH9"/>
<sequence>MMKALLLPHQKTIPAFLWNGEIPNGQPAHRLWAISPPGYTWNARHIITNKVVSSFNSLAANTHLCGLLSNDRGLVKTIQAIALIVTSKEKLISNPQHTTPTIIVRCVYETC</sequence>
<dbReference type="Proteomes" id="UP000765509">
    <property type="component" value="Unassembled WGS sequence"/>
</dbReference>
<organism evidence="1 2">
    <name type="scientific">Austropuccinia psidii MF-1</name>
    <dbReference type="NCBI Taxonomy" id="1389203"/>
    <lineage>
        <taxon>Eukaryota</taxon>
        <taxon>Fungi</taxon>
        <taxon>Dikarya</taxon>
        <taxon>Basidiomycota</taxon>
        <taxon>Pucciniomycotina</taxon>
        <taxon>Pucciniomycetes</taxon>
        <taxon>Pucciniales</taxon>
        <taxon>Sphaerophragmiaceae</taxon>
        <taxon>Austropuccinia</taxon>
    </lineage>
</organism>
<comment type="caution">
    <text evidence="1">The sequence shown here is derived from an EMBL/GenBank/DDBJ whole genome shotgun (WGS) entry which is preliminary data.</text>
</comment>
<accession>A0A9Q3KBH9</accession>
<dbReference type="OrthoDB" id="448448at2759"/>
<protein>
    <submittedName>
        <fullName evidence="1">Uncharacterized protein</fullName>
    </submittedName>
</protein>
<gene>
    <name evidence="1" type="ORF">O181_117216</name>
</gene>
<keyword evidence="2" id="KW-1185">Reference proteome</keyword>
<dbReference type="EMBL" id="AVOT02100759">
    <property type="protein sequence ID" value="MBW0577501.1"/>
    <property type="molecule type" value="Genomic_DNA"/>
</dbReference>
<evidence type="ECO:0000313" key="1">
    <source>
        <dbReference type="EMBL" id="MBW0577501.1"/>
    </source>
</evidence>
<evidence type="ECO:0000313" key="2">
    <source>
        <dbReference type="Proteomes" id="UP000765509"/>
    </source>
</evidence>